<dbReference type="InterPro" id="IPR036249">
    <property type="entry name" value="Thioredoxin-like_sf"/>
</dbReference>
<dbReference type="PANTHER" id="PTHR42801">
    <property type="entry name" value="THIOREDOXIN-DEPENDENT PEROXIDE REDUCTASE"/>
    <property type="match status" value="1"/>
</dbReference>
<dbReference type="InterPro" id="IPR000866">
    <property type="entry name" value="AhpC/TSA"/>
</dbReference>
<dbReference type="PROSITE" id="PS51352">
    <property type="entry name" value="THIOREDOXIN_2"/>
    <property type="match status" value="1"/>
</dbReference>
<dbReference type="AlphaFoldDB" id="A0A2V4AB26"/>
<comment type="catalytic activity">
    <reaction evidence="11">
        <text>a hydroperoxide + [thioredoxin]-dithiol = an alcohol + [thioredoxin]-disulfide + H2O</text>
        <dbReference type="Rhea" id="RHEA:62620"/>
        <dbReference type="Rhea" id="RHEA-COMP:10698"/>
        <dbReference type="Rhea" id="RHEA-COMP:10700"/>
        <dbReference type="ChEBI" id="CHEBI:15377"/>
        <dbReference type="ChEBI" id="CHEBI:29950"/>
        <dbReference type="ChEBI" id="CHEBI:30879"/>
        <dbReference type="ChEBI" id="CHEBI:35924"/>
        <dbReference type="ChEBI" id="CHEBI:50058"/>
        <dbReference type="EC" id="1.11.1.24"/>
    </reaction>
</comment>
<evidence type="ECO:0000256" key="10">
    <source>
        <dbReference type="ARBA" id="ARBA00042639"/>
    </source>
</evidence>
<evidence type="ECO:0000256" key="5">
    <source>
        <dbReference type="ARBA" id="ARBA00023002"/>
    </source>
</evidence>
<comment type="similarity">
    <text evidence="9">Belongs to the peroxiredoxin family. BCP/PrxQ subfamily.</text>
</comment>
<keyword evidence="4" id="KW-0049">Antioxidant</keyword>
<evidence type="ECO:0000256" key="4">
    <source>
        <dbReference type="ARBA" id="ARBA00022862"/>
    </source>
</evidence>
<keyword evidence="15" id="KW-1185">Reference proteome</keyword>
<protein>
    <recommendedName>
        <fullName evidence="2">thioredoxin-dependent peroxiredoxin</fullName>
        <ecNumber evidence="2">1.11.1.24</ecNumber>
    </recommendedName>
    <alternativeName>
        <fullName evidence="8">Thioredoxin peroxidase</fullName>
    </alternativeName>
    <alternativeName>
        <fullName evidence="10">Thioredoxin-dependent peroxiredoxin Bcp</fullName>
    </alternativeName>
</protein>
<organism evidence="14 15">
    <name type="scientific">Marinifilum breve</name>
    <dbReference type="NCBI Taxonomy" id="2184082"/>
    <lineage>
        <taxon>Bacteria</taxon>
        <taxon>Pseudomonadati</taxon>
        <taxon>Bacteroidota</taxon>
        <taxon>Bacteroidia</taxon>
        <taxon>Marinilabiliales</taxon>
        <taxon>Marinifilaceae</taxon>
    </lineage>
</organism>
<evidence type="ECO:0000313" key="14">
    <source>
        <dbReference type="EMBL" id="PXY01144.1"/>
    </source>
</evidence>
<evidence type="ECO:0000313" key="15">
    <source>
        <dbReference type="Proteomes" id="UP000248079"/>
    </source>
</evidence>
<sequence>MKRIFGLLILLISLTSYAQRETSSLKVGDKAPVFEAKDQNGNLVKSSDILKNDQLIVVFYRGEWCPYCNKHLSHLQENVGKFKKAGGQLVAVSPEIPVNVDKTVEKTNADYPVLFDENSKIMKKFGVEFMLPEHLQKRYKNYGVDLSVTNGNNDQLLPVPATYIIGKDGKVKYVQYDPDYKSRSNAKDILQHL</sequence>
<dbReference type="CDD" id="cd02970">
    <property type="entry name" value="PRX_like2"/>
    <property type="match status" value="1"/>
</dbReference>
<feature type="chain" id="PRO_5016037446" description="thioredoxin-dependent peroxiredoxin" evidence="12">
    <location>
        <begin position="19"/>
        <end position="193"/>
    </location>
</feature>
<evidence type="ECO:0000256" key="3">
    <source>
        <dbReference type="ARBA" id="ARBA00022559"/>
    </source>
</evidence>
<feature type="domain" description="Thioredoxin" evidence="13">
    <location>
        <begin position="25"/>
        <end position="193"/>
    </location>
</feature>
<dbReference type="OrthoDB" id="9805634at2"/>
<evidence type="ECO:0000256" key="12">
    <source>
        <dbReference type="SAM" id="SignalP"/>
    </source>
</evidence>
<evidence type="ECO:0000256" key="9">
    <source>
        <dbReference type="ARBA" id="ARBA00038489"/>
    </source>
</evidence>
<evidence type="ECO:0000256" key="11">
    <source>
        <dbReference type="ARBA" id="ARBA00049091"/>
    </source>
</evidence>
<keyword evidence="5" id="KW-0560">Oxidoreductase</keyword>
<dbReference type="InterPro" id="IPR050924">
    <property type="entry name" value="Peroxiredoxin_BCP/PrxQ"/>
</dbReference>
<dbReference type="InterPro" id="IPR013766">
    <property type="entry name" value="Thioredoxin_domain"/>
</dbReference>
<dbReference type="PANTHER" id="PTHR42801:SF7">
    <property type="entry name" value="SLL1159 PROTEIN"/>
    <property type="match status" value="1"/>
</dbReference>
<dbReference type="RefSeq" id="WP_110360775.1">
    <property type="nucleotide sequence ID" value="NZ_QFLI01000004.1"/>
</dbReference>
<keyword evidence="6" id="KW-1015">Disulfide bond</keyword>
<dbReference type="GO" id="GO:0034599">
    <property type="term" value="P:cellular response to oxidative stress"/>
    <property type="evidence" value="ECO:0007669"/>
    <property type="project" value="TreeGrafter"/>
</dbReference>
<keyword evidence="3" id="KW-0575">Peroxidase</keyword>
<evidence type="ECO:0000259" key="13">
    <source>
        <dbReference type="PROSITE" id="PS51352"/>
    </source>
</evidence>
<proteinExistence type="inferred from homology"/>
<dbReference type="GO" id="GO:0005737">
    <property type="term" value="C:cytoplasm"/>
    <property type="evidence" value="ECO:0007669"/>
    <property type="project" value="TreeGrafter"/>
</dbReference>
<feature type="signal peptide" evidence="12">
    <location>
        <begin position="1"/>
        <end position="18"/>
    </location>
</feature>
<accession>A0A2V4AB26</accession>
<name>A0A2V4AB26_9BACT</name>
<dbReference type="Pfam" id="PF00578">
    <property type="entry name" value="AhpC-TSA"/>
    <property type="match status" value="1"/>
</dbReference>
<dbReference type="EMBL" id="QFLI01000004">
    <property type="protein sequence ID" value="PXY01144.1"/>
    <property type="molecule type" value="Genomic_DNA"/>
</dbReference>
<evidence type="ECO:0000256" key="7">
    <source>
        <dbReference type="ARBA" id="ARBA00023284"/>
    </source>
</evidence>
<dbReference type="GO" id="GO:0008379">
    <property type="term" value="F:thioredoxin peroxidase activity"/>
    <property type="evidence" value="ECO:0007669"/>
    <property type="project" value="TreeGrafter"/>
</dbReference>
<comment type="caution">
    <text evidence="14">The sequence shown here is derived from an EMBL/GenBank/DDBJ whole genome shotgun (WGS) entry which is preliminary data.</text>
</comment>
<comment type="function">
    <text evidence="1">Thiol-specific peroxidase that catalyzes the reduction of hydrogen peroxide and organic hydroperoxides to water and alcohols, respectively. Plays a role in cell protection against oxidative stress by detoxifying peroxides and as sensor of hydrogen peroxide-mediated signaling events.</text>
</comment>
<keyword evidence="7" id="KW-0676">Redox-active center</keyword>
<evidence type="ECO:0000256" key="2">
    <source>
        <dbReference type="ARBA" id="ARBA00013017"/>
    </source>
</evidence>
<dbReference type="SUPFAM" id="SSF52833">
    <property type="entry name" value="Thioredoxin-like"/>
    <property type="match status" value="1"/>
</dbReference>
<reference evidence="14 15" key="1">
    <citation type="submission" date="2018-05" db="EMBL/GenBank/DDBJ databases">
        <title>Marinifilum breve JC075T sp. nov., a marine bacterium isolated from Yongle Blue Hole in the South China Sea.</title>
        <authorList>
            <person name="Fu T."/>
        </authorList>
    </citation>
    <scope>NUCLEOTIDE SEQUENCE [LARGE SCALE GENOMIC DNA]</scope>
    <source>
        <strain evidence="14 15">JC075</strain>
    </source>
</reference>
<evidence type="ECO:0000256" key="6">
    <source>
        <dbReference type="ARBA" id="ARBA00023157"/>
    </source>
</evidence>
<evidence type="ECO:0000256" key="1">
    <source>
        <dbReference type="ARBA" id="ARBA00003330"/>
    </source>
</evidence>
<keyword evidence="12" id="KW-0732">Signal</keyword>
<dbReference type="GO" id="GO:0045454">
    <property type="term" value="P:cell redox homeostasis"/>
    <property type="evidence" value="ECO:0007669"/>
    <property type="project" value="TreeGrafter"/>
</dbReference>
<evidence type="ECO:0000256" key="8">
    <source>
        <dbReference type="ARBA" id="ARBA00032824"/>
    </source>
</evidence>
<gene>
    <name evidence="14" type="ORF">DF185_10865</name>
</gene>
<dbReference type="Proteomes" id="UP000248079">
    <property type="component" value="Unassembled WGS sequence"/>
</dbReference>
<dbReference type="EC" id="1.11.1.24" evidence="2"/>
<dbReference type="Gene3D" id="3.40.30.10">
    <property type="entry name" value="Glutaredoxin"/>
    <property type="match status" value="1"/>
</dbReference>